<reference evidence="5 6" key="1">
    <citation type="submission" date="2018-09" db="EMBL/GenBank/DDBJ databases">
        <authorList>
            <person name="Zhu H."/>
        </authorList>
    </citation>
    <scope>NUCLEOTIDE SEQUENCE [LARGE SCALE GENOMIC DNA]</scope>
    <source>
        <strain evidence="5 6">K1S02-61</strain>
    </source>
</reference>
<evidence type="ECO:0000256" key="2">
    <source>
        <dbReference type="ARBA" id="ARBA00023125"/>
    </source>
</evidence>
<dbReference type="Pfam" id="PF12802">
    <property type="entry name" value="MarR_2"/>
    <property type="match status" value="1"/>
</dbReference>
<dbReference type="Proteomes" id="UP000284006">
    <property type="component" value="Unassembled WGS sequence"/>
</dbReference>
<keyword evidence="3" id="KW-0804">Transcription</keyword>
<name>A0A418Y5R7_9BURK</name>
<dbReference type="SUPFAM" id="SSF46785">
    <property type="entry name" value="Winged helix' DNA-binding domain"/>
    <property type="match status" value="1"/>
</dbReference>
<dbReference type="OrthoDB" id="117723at2"/>
<evidence type="ECO:0000256" key="1">
    <source>
        <dbReference type="ARBA" id="ARBA00023015"/>
    </source>
</evidence>
<comment type="caution">
    <text evidence="5">The sequence shown here is derived from an EMBL/GenBank/DDBJ whole genome shotgun (WGS) entry which is preliminary data.</text>
</comment>
<dbReference type="PROSITE" id="PS50995">
    <property type="entry name" value="HTH_MARR_2"/>
    <property type="match status" value="1"/>
</dbReference>
<keyword evidence="6" id="KW-1185">Reference proteome</keyword>
<dbReference type="InterPro" id="IPR023187">
    <property type="entry name" value="Tscrpt_reg_MarR-type_CS"/>
</dbReference>
<dbReference type="PANTHER" id="PTHR42756">
    <property type="entry name" value="TRANSCRIPTIONAL REGULATOR, MARR"/>
    <property type="match status" value="1"/>
</dbReference>
<keyword evidence="1" id="KW-0805">Transcription regulation</keyword>
<evidence type="ECO:0000313" key="6">
    <source>
        <dbReference type="Proteomes" id="UP000284006"/>
    </source>
</evidence>
<evidence type="ECO:0000256" key="3">
    <source>
        <dbReference type="ARBA" id="ARBA00023163"/>
    </source>
</evidence>
<dbReference type="PANTHER" id="PTHR42756:SF1">
    <property type="entry name" value="TRANSCRIPTIONAL REPRESSOR OF EMRAB OPERON"/>
    <property type="match status" value="1"/>
</dbReference>
<dbReference type="InterPro" id="IPR036388">
    <property type="entry name" value="WH-like_DNA-bd_sf"/>
</dbReference>
<dbReference type="AlphaFoldDB" id="A0A418Y5R7"/>
<dbReference type="InterPro" id="IPR000835">
    <property type="entry name" value="HTH_MarR-typ"/>
</dbReference>
<evidence type="ECO:0000259" key="4">
    <source>
        <dbReference type="PROSITE" id="PS50995"/>
    </source>
</evidence>
<dbReference type="RefSeq" id="WP_119809911.1">
    <property type="nucleotide sequence ID" value="NZ_QYUP01000064.1"/>
</dbReference>
<proteinExistence type="predicted"/>
<gene>
    <name evidence="5" type="ORF">D3872_05910</name>
</gene>
<evidence type="ECO:0000313" key="5">
    <source>
        <dbReference type="EMBL" id="RJG22059.1"/>
    </source>
</evidence>
<protein>
    <submittedName>
        <fullName evidence="5">MarR family transcriptional regulator</fullName>
    </submittedName>
</protein>
<organism evidence="5 6">
    <name type="scientific">Massilia cavernae</name>
    <dbReference type="NCBI Taxonomy" id="2320864"/>
    <lineage>
        <taxon>Bacteria</taxon>
        <taxon>Pseudomonadati</taxon>
        <taxon>Pseudomonadota</taxon>
        <taxon>Betaproteobacteria</taxon>
        <taxon>Burkholderiales</taxon>
        <taxon>Oxalobacteraceae</taxon>
        <taxon>Telluria group</taxon>
        <taxon>Massilia</taxon>
    </lineage>
</organism>
<sequence length="150" mass="16465">MASPKKSVKTVSVEATTLYMLAAAHHGVRTQIEAALKQFDLTPIQYTVLSVIEHKPGLSSAALARRFYVSPQNMGQLLTLLEQRGLLTRAENPENRRLLIVNLTEEGRSIQALGAIQMQAVERAALKNVPADSIDAFRDTLSIVVNTLRS</sequence>
<dbReference type="PROSITE" id="PS01117">
    <property type="entry name" value="HTH_MARR_1"/>
    <property type="match status" value="1"/>
</dbReference>
<dbReference type="GO" id="GO:0003677">
    <property type="term" value="F:DNA binding"/>
    <property type="evidence" value="ECO:0007669"/>
    <property type="project" value="UniProtKB-KW"/>
</dbReference>
<keyword evidence="2" id="KW-0238">DNA-binding</keyword>
<dbReference type="EMBL" id="QYUP01000064">
    <property type="protein sequence ID" value="RJG22059.1"/>
    <property type="molecule type" value="Genomic_DNA"/>
</dbReference>
<dbReference type="SMART" id="SM00347">
    <property type="entry name" value="HTH_MARR"/>
    <property type="match status" value="1"/>
</dbReference>
<feature type="domain" description="HTH marR-type" evidence="4">
    <location>
        <begin position="14"/>
        <end position="146"/>
    </location>
</feature>
<dbReference type="InterPro" id="IPR036390">
    <property type="entry name" value="WH_DNA-bd_sf"/>
</dbReference>
<accession>A0A418Y5R7</accession>
<dbReference type="GO" id="GO:0003700">
    <property type="term" value="F:DNA-binding transcription factor activity"/>
    <property type="evidence" value="ECO:0007669"/>
    <property type="project" value="InterPro"/>
</dbReference>
<dbReference type="Gene3D" id="1.10.10.10">
    <property type="entry name" value="Winged helix-like DNA-binding domain superfamily/Winged helix DNA-binding domain"/>
    <property type="match status" value="1"/>
</dbReference>